<dbReference type="Proteomes" id="UP001143372">
    <property type="component" value="Unassembled WGS sequence"/>
</dbReference>
<comment type="caution">
    <text evidence="2">The sequence shown here is derived from an EMBL/GenBank/DDBJ whole genome shotgun (WGS) entry which is preliminary data.</text>
</comment>
<dbReference type="EMBL" id="BSFI01000004">
    <property type="protein sequence ID" value="GLK67245.1"/>
    <property type="molecule type" value="Genomic_DNA"/>
</dbReference>
<evidence type="ECO:0000313" key="2">
    <source>
        <dbReference type="EMBL" id="GLK67245.1"/>
    </source>
</evidence>
<protein>
    <recommendedName>
        <fullName evidence="4">DUF1795 domain-containing protein</fullName>
    </recommendedName>
</protein>
<gene>
    <name evidence="2" type="ORF">GCM10008179_08830</name>
</gene>
<evidence type="ECO:0000256" key="1">
    <source>
        <dbReference type="SAM" id="SignalP"/>
    </source>
</evidence>
<feature type="signal peptide" evidence="1">
    <location>
        <begin position="1"/>
        <end position="26"/>
    </location>
</feature>
<keyword evidence="3" id="KW-1185">Reference proteome</keyword>
<keyword evidence="1" id="KW-0732">Signal</keyword>
<sequence>MESVPMSVRSVVTASVLALSVTTCLAAEPLKDEASGLAVLPPDGYEASKTEGDPRYAAVFAVQKGGEGDTGCKVAFQAAPQNAALGQEEINAFTQKKEWIDLIRATLALRYDVASVDPFEQGGLAGAAVVADFKPVEGEPRASEVRSYLVLIDTPKGRTTIVCVGDKAGFDARKPEFEAIARAVSPPR</sequence>
<reference evidence="2" key="1">
    <citation type="journal article" date="2014" name="Int. J. Syst. Evol. Microbiol.">
        <title>Complete genome sequence of Corynebacterium casei LMG S-19264T (=DSM 44701T), isolated from a smear-ripened cheese.</title>
        <authorList>
            <consortium name="US DOE Joint Genome Institute (JGI-PGF)"/>
            <person name="Walter F."/>
            <person name="Albersmeier A."/>
            <person name="Kalinowski J."/>
            <person name="Ruckert C."/>
        </authorList>
    </citation>
    <scope>NUCLEOTIDE SEQUENCE</scope>
    <source>
        <strain evidence="2">VKM B-2347</strain>
    </source>
</reference>
<evidence type="ECO:0008006" key="4">
    <source>
        <dbReference type="Google" id="ProtNLM"/>
    </source>
</evidence>
<reference evidence="2" key="2">
    <citation type="submission" date="2023-01" db="EMBL/GenBank/DDBJ databases">
        <authorList>
            <person name="Sun Q."/>
            <person name="Evtushenko L."/>
        </authorList>
    </citation>
    <scope>NUCLEOTIDE SEQUENCE</scope>
    <source>
        <strain evidence="2">VKM B-2347</strain>
    </source>
</reference>
<proteinExistence type="predicted"/>
<feature type="chain" id="PRO_5040808975" description="DUF1795 domain-containing protein" evidence="1">
    <location>
        <begin position="27"/>
        <end position="188"/>
    </location>
</feature>
<name>A0A9W6IY05_9HYPH</name>
<organism evidence="2 3">
    <name type="scientific">Hansschlegelia plantiphila</name>
    <dbReference type="NCBI Taxonomy" id="374655"/>
    <lineage>
        <taxon>Bacteria</taxon>
        <taxon>Pseudomonadati</taxon>
        <taxon>Pseudomonadota</taxon>
        <taxon>Alphaproteobacteria</taxon>
        <taxon>Hyphomicrobiales</taxon>
        <taxon>Methylopilaceae</taxon>
        <taxon>Hansschlegelia</taxon>
    </lineage>
</organism>
<evidence type="ECO:0000313" key="3">
    <source>
        <dbReference type="Proteomes" id="UP001143372"/>
    </source>
</evidence>
<accession>A0A9W6IY05</accession>
<dbReference type="AlphaFoldDB" id="A0A9W6IY05"/>